<accession>A0ABM8YK23</accession>
<dbReference type="PANTHER" id="PTHR48079:SF6">
    <property type="entry name" value="NAD(P)-BINDING DOMAIN-CONTAINING PROTEIN-RELATED"/>
    <property type="match status" value="1"/>
</dbReference>
<dbReference type="GO" id="GO:0050577">
    <property type="term" value="F:GDP-L-fucose synthase activity"/>
    <property type="evidence" value="ECO:0007669"/>
    <property type="project" value="UniProtKB-EC"/>
</dbReference>
<dbReference type="InterPro" id="IPR051783">
    <property type="entry name" value="NAD(P)-dependent_oxidoreduct"/>
</dbReference>
<reference evidence="2 3" key="1">
    <citation type="submission" date="2021-10" db="EMBL/GenBank/DDBJ databases">
        <authorList>
            <person name="Criscuolo A."/>
        </authorList>
    </citation>
    <scope>NUCLEOTIDE SEQUENCE [LARGE SCALE GENOMIC DNA]</scope>
    <source>
        <strain evidence="3">CIP 111883</strain>
    </source>
</reference>
<evidence type="ECO:0000259" key="1">
    <source>
        <dbReference type="Pfam" id="PF13460"/>
    </source>
</evidence>
<dbReference type="Proteomes" id="UP000789833">
    <property type="component" value="Unassembled WGS sequence"/>
</dbReference>
<keyword evidence="3" id="KW-1185">Reference proteome</keyword>
<feature type="domain" description="NAD(P)-binding" evidence="1">
    <location>
        <begin position="8"/>
        <end position="113"/>
    </location>
</feature>
<evidence type="ECO:0000313" key="3">
    <source>
        <dbReference type="Proteomes" id="UP000789833"/>
    </source>
</evidence>
<dbReference type="PANTHER" id="PTHR48079">
    <property type="entry name" value="PROTEIN YEEZ"/>
    <property type="match status" value="1"/>
</dbReference>
<gene>
    <name evidence="2" type="primary">fcl</name>
    <name evidence="2" type="ORF">BACCIP111883_01015</name>
</gene>
<protein>
    <submittedName>
        <fullName evidence="2">GDP-L-fucose synthase</fullName>
        <ecNumber evidence="2">1.1.1.271</ecNumber>
    </submittedName>
</protein>
<dbReference type="SUPFAM" id="SSF51735">
    <property type="entry name" value="NAD(P)-binding Rossmann-fold domains"/>
    <property type="match status" value="1"/>
</dbReference>
<sequence>MKKALVIGASGGMGYALVKELVKRKFEVVAFARREEKLKELFQHLDSVKIVSGDARNIEMIIEAAAQVDIIFHALNLPYHQWENDLITITENIVQAAEQTQAKLAVVDNIYAYGSSSGRPIMEDKPKMPTTKKGRLRMEMGKVVDQAKIPAFICHFPDFYGPNADNTYMHFTLEQLLTKKRAGYIGRKEIPREFLYTYDGAQIMVDLALDVYAYGQSWNVPAIKPITGKTLEGLVKTLLGEEKRFYFITGKMFQFLGLFAGRDIREASELQYINEEATILCGDKLKKFLPKATWTSYEQGLTETIEHMKSLRQQ</sequence>
<proteinExistence type="predicted"/>
<comment type="caution">
    <text evidence="2">The sequence shown here is derived from an EMBL/GenBank/DDBJ whole genome shotgun (WGS) entry which is preliminary data.</text>
</comment>
<dbReference type="EC" id="1.1.1.271" evidence="2"/>
<evidence type="ECO:0000313" key="2">
    <source>
        <dbReference type="EMBL" id="CAG9620247.1"/>
    </source>
</evidence>
<dbReference type="Gene3D" id="3.40.50.720">
    <property type="entry name" value="NAD(P)-binding Rossmann-like Domain"/>
    <property type="match status" value="1"/>
</dbReference>
<dbReference type="Pfam" id="PF13460">
    <property type="entry name" value="NAD_binding_10"/>
    <property type="match status" value="1"/>
</dbReference>
<keyword evidence="2" id="KW-0560">Oxidoreductase</keyword>
<organism evidence="2 3">
    <name type="scientific">Sutcliffiella rhizosphaerae</name>
    <dbReference type="NCBI Taxonomy" id="2880967"/>
    <lineage>
        <taxon>Bacteria</taxon>
        <taxon>Bacillati</taxon>
        <taxon>Bacillota</taxon>
        <taxon>Bacilli</taxon>
        <taxon>Bacillales</taxon>
        <taxon>Bacillaceae</taxon>
        <taxon>Sutcliffiella</taxon>
    </lineage>
</organism>
<dbReference type="RefSeq" id="WP_230500184.1">
    <property type="nucleotide sequence ID" value="NZ_CAKJTJ010000004.1"/>
</dbReference>
<dbReference type="InterPro" id="IPR036291">
    <property type="entry name" value="NAD(P)-bd_dom_sf"/>
</dbReference>
<dbReference type="EMBL" id="CAKJTJ010000004">
    <property type="protein sequence ID" value="CAG9620247.1"/>
    <property type="molecule type" value="Genomic_DNA"/>
</dbReference>
<dbReference type="InterPro" id="IPR016040">
    <property type="entry name" value="NAD(P)-bd_dom"/>
</dbReference>
<name>A0ABM8YK23_9BACI</name>